<keyword evidence="1" id="KW-0812">Transmembrane</keyword>
<protein>
    <submittedName>
        <fullName evidence="3">Uncharacterized protein LOC101857675</fullName>
    </submittedName>
</protein>
<feature type="transmembrane region" description="Helical" evidence="1">
    <location>
        <begin position="71"/>
        <end position="93"/>
    </location>
</feature>
<dbReference type="Proteomes" id="UP000694888">
    <property type="component" value="Unplaced"/>
</dbReference>
<sequence length="161" mass="16839">MTSEKTSVITTMPRFTGMSSTVAPDVTTEAGDNYVTTVPLTAEPRNTSARVTPAGKVQRSTAASGTLGTGYIIFIVIIIVAIIVLAAAVGIYIKRRFYPTNSHGKLVEEHNPANFYKIDPATGEDSVTIDSGIVNPSYDYMNGAGNASGNSSTSAAAKSTQ</sequence>
<evidence type="ECO:0000256" key="1">
    <source>
        <dbReference type="SAM" id="Phobius"/>
    </source>
</evidence>
<proteinExistence type="predicted"/>
<keyword evidence="1" id="KW-0472">Membrane</keyword>
<keyword evidence="2" id="KW-1185">Reference proteome</keyword>
<name>A0ABM0K3V7_APLCA</name>
<dbReference type="RefSeq" id="XP_005108151.1">
    <property type="nucleotide sequence ID" value="XM_005108094.2"/>
</dbReference>
<evidence type="ECO:0000313" key="3">
    <source>
        <dbReference type="RefSeq" id="XP_005108151.1"/>
    </source>
</evidence>
<reference evidence="3" key="1">
    <citation type="submission" date="2025-08" db="UniProtKB">
        <authorList>
            <consortium name="RefSeq"/>
        </authorList>
    </citation>
    <scope>IDENTIFICATION</scope>
</reference>
<keyword evidence="1" id="KW-1133">Transmembrane helix</keyword>
<gene>
    <name evidence="3" type="primary">LOC101857675</name>
</gene>
<accession>A0ABM0K3V7</accession>
<dbReference type="GeneID" id="101857675"/>
<organism evidence="2 3">
    <name type="scientific">Aplysia californica</name>
    <name type="common">California sea hare</name>
    <dbReference type="NCBI Taxonomy" id="6500"/>
    <lineage>
        <taxon>Eukaryota</taxon>
        <taxon>Metazoa</taxon>
        <taxon>Spiralia</taxon>
        <taxon>Lophotrochozoa</taxon>
        <taxon>Mollusca</taxon>
        <taxon>Gastropoda</taxon>
        <taxon>Heterobranchia</taxon>
        <taxon>Euthyneura</taxon>
        <taxon>Tectipleura</taxon>
        <taxon>Aplysiida</taxon>
        <taxon>Aplysioidea</taxon>
        <taxon>Aplysiidae</taxon>
        <taxon>Aplysia</taxon>
    </lineage>
</organism>
<evidence type="ECO:0000313" key="2">
    <source>
        <dbReference type="Proteomes" id="UP000694888"/>
    </source>
</evidence>